<sequence>FFSYYFIYMKLKEVNIISFLINRELGQLRQHFINKIVILARP</sequence>
<comment type="caution">
    <text evidence="1">The sequence shown here is derived from an EMBL/GenBank/DDBJ whole genome shotgun (WGS) entry which is preliminary data.</text>
</comment>
<organism evidence="1">
    <name type="scientific">marine sediment metagenome</name>
    <dbReference type="NCBI Taxonomy" id="412755"/>
    <lineage>
        <taxon>unclassified sequences</taxon>
        <taxon>metagenomes</taxon>
        <taxon>ecological metagenomes</taxon>
    </lineage>
</organism>
<dbReference type="EMBL" id="BARS01013103">
    <property type="protein sequence ID" value="GAF93448.1"/>
    <property type="molecule type" value="Genomic_DNA"/>
</dbReference>
<evidence type="ECO:0000313" key="1">
    <source>
        <dbReference type="EMBL" id="GAF93448.1"/>
    </source>
</evidence>
<protein>
    <submittedName>
        <fullName evidence="1">Uncharacterized protein</fullName>
    </submittedName>
</protein>
<gene>
    <name evidence="1" type="ORF">S01H1_22964</name>
</gene>
<dbReference type="AlphaFoldDB" id="X0TIV5"/>
<name>X0TIV5_9ZZZZ</name>
<reference evidence="1" key="1">
    <citation type="journal article" date="2014" name="Front. Microbiol.">
        <title>High frequency of phylogenetically diverse reductive dehalogenase-homologous genes in deep subseafloor sedimentary metagenomes.</title>
        <authorList>
            <person name="Kawai M."/>
            <person name="Futagami T."/>
            <person name="Toyoda A."/>
            <person name="Takaki Y."/>
            <person name="Nishi S."/>
            <person name="Hori S."/>
            <person name="Arai W."/>
            <person name="Tsubouchi T."/>
            <person name="Morono Y."/>
            <person name="Uchiyama I."/>
            <person name="Ito T."/>
            <person name="Fujiyama A."/>
            <person name="Inagaki F."/>
            <person name="Takami H."/>
        </authorList>
    </citation>
    <scope>NUCLEOTIDE SEQUENCE</scope>
    <source>
        <strain evidence="1">Expedition CK06-06</strain>
    </source>
</reference>
<proteinExistence type="predicted"/>
<accession>X0TIV5</accession>
<feature type="non-terminal residue" evidence="1">
    <location>
        <position position="1"/>
    </location>
</feature>